<dbReference type="RefSeq" id="WP_015564784.1">
    <property type="nucleotide sequence ID" value="NZ_JAEKBW010000001.1"/>
</dbReference>
<feature type="compositionally biased region" description="Acidic residues" evidence="1">
    <location>
        <begin position="62"/>
        <end position="77"/>
    </location>
</feature>
<evidence type="ECO:0000313" key="3">
    <source>
        <dbReference type="EMBL" id="PLK30801.1"/>
    </source>
</evidence>
<reference evidence="3" key="2">
    <citation type="submission" date="2017-07" db="EMBL/GenBank/DDBJ databases">
        <authorList>
            <person name="Sun Z.S."/>
            <person name="Albrecht U."/>
            <person name="Echele G."/>
            <person name="Lee C.C."/>
        </authorList>
    </citation>
    <scope>NUCLEOTIDE SEQUENCE</scope>
    <source>
        <strain evidence="3">CNCM I 4542</strain>
    </source>
</reference>
<evidence type="ECO:0000256" key="1">
    <source>
        <dbReference type="SAM" id="MobiDB-lite"/>
    </source>
</evidence>
<evidence type="ECO:0000313" key="2">
    <source>
        <dbReference type="EMBL" id="MSC81881.1"/>
    </source>
</evidence>
<sequence>MKVVQIISGGYGFRAKAGAPTKLILAGEVVCVDDAEAERLVKLGVAAEAELDAETKAIVEQADADSNDVETQEEASEAEEKPGRKGRKTAAE</sequence>
<dbReference type="AlphaFoldDB" id="A0A2J4JSG4"/>
<dbReference type="EMBL" id="WKQE01000027">
    <property type="protein sequence ID" value="MSC81881.1"/>
    <property type="molecule type" value="Genomic_DNA"/>
</dbReference>
<dbReference type="Proteomes" id="UP000477010">
    <property type="component" value="Unassembled WGS sequence"/>
</dbReference>
<reference evidence="2 5" key="3">
    <citation type="journal article" date="2019" name="Nat. Med.">
        <title>A library of human gut bacterial isolates paired with longitudinal multiomics data enables mechanistic microbiome research.</title>
        <authorList>
            <person name="Poyet M."/>
            <person name="Groussin M."/>
            <person name="Gibbons S.M."/>
            <person name="Avila-Pacheco J."/>
            <person name="Jiang X."/>
            <person name="Kearney S.M."/>
            <person name="Perrotta A.R."/>
            <person name="Berdy B."/>
            <person name="Zhao S."/>
            <person name="Lieberman T.D."/>
            <person name="Swanson P.K."/>
            <person name="Smith M."/>
            <person name="Roesemann S."/>
            <person name="Alexander J.E."/>
            <person name="Rich S.A."/>
            <person name="Livny J."/>
            <person name="Vlamakis H."/>
            <person name="Clish C."/>
            <person name="Bullock K."/>
            <person name="Deik A."/>
            <person name="Scott J."/>
            <person name="Pierce K.A."/>
            <person name="Xavier R.J."/>
            <person name="Alm E.J."/>
        </authorList>
    </citation>
    <scope>NUCLEOTIDE SEQUENCE [LARGE SCALE GENOMIC DNA]</scope>
    <source>
        <strain evidence="2 5">BIOML-B9</strain>
    </source>
</reference>
<feature type="compositionally biased region" description="Basic and acidic residues" evidence="1">
    <location>
        <begin position="78"/>
        <end position="92"/>
    </location>
</feature>
<accession>A0A2J4JSG4</accession>
<evidence type="ECO:0000313" key="5">
    <source>
        <dbReference type="Proteomes" id="UP000477010"/>
    </source>
</evidence>
<name>A0A2J4JSG4_9FIRM</name>
<proteinExistence type="predicted"/>
<comment type="caution">
    <text evidence="3">The sequence shown here is derived from an EMBL/GenBank/DDBJ whole genome shotgun (WGS) entry which is preliminary data.</text>
</comment>
<protein>
    <submittedName>
        <fullName evidence="3">Uncharacterized protein</fullName>
    </submittedName>
</protein>
<evidence type="ECO:0000313" key="4">
    <source>
        <dbReference type="Proteomes" id="UP000221015"/>
    </source>
</evidence>
<gene>
    <name evidence="3" type="ORF">CGS50_004105</name>
    <name evidence="2" type="ORF">GKD85_13930</name>
</gene>
<dbReference type="Proteomes" id="UP000221015">
    <property type="component" value="Unassembled WGS sequence"/>
</dbReference>
<feature type="region of interest" description="Disordered" evidence="1">
    <location>
        <begin position="57"/>
        <end position="92"/>
    </location>
</feature>
<organism evidence="3 4">
    <name type="scientific">Faecalibacterium prausnitzii</name>
    <dbReference type="NCBI Taxonomy" id="853"/>
    <lineage>
        <taxon>Bacteria</taxon>
        <taxon>Bacillati</taxon>
        <taxon>Bacillota</taxon>
        <taxon>Clostridia</taxon>
        <taxon>Eubacteriales</taxon>
        <taxon>Oscillospiraceae</taxon>
        <taxon>Faecalibacterium</taxon>
    </lineage>
</organism>
<reference evidence="3 4" key="1">
    <citation type="journal article" date="2017" name="Front. Microbiol.">
        <title>New Insights into the Diversity of the Genus Faecalibacterium.</title>
        <authorList>
            <person name="Benevides L."/>
            <person name="Burman S."/>
            <person name="Martin R."/>
            <person name="Robert V."/>
            <person name="Thomas M."/>
            <person name="Miquel S."/>
            <person name="Chain F."/>
            <person name="Sokol H."/>
            <person name="Bermudez-Humaran L.G."/>
            <person name="Morrison M."/>
            <person name="Langella P."/>
            <person name="Azevedo V.A."/>
            <person name="Chatel J.M."/>
            <person name="Soares S."/>
        </authorList>
    </citation>
    <scope>NUCLEOTIDE SEQUENCE [LARGE SCALE GENOMIC DNA]</scope>
    <source>
        <strain evidence="3 4">CNCM I 4542</strain>
    </source>
</reference>
<dbReference type="EMBL" id="NMTS02000001">
    <property type="protein sequence ID" value="PLK30801.1"/>
    <property type="molecule type" value="Genomic_DNA"/>
</dbReference>